<feature type="region of interest" description="Disordered" evidence="1">
    <location>
        <begin position="1"/>
        <end position="22"/>
    </location>
</feature>
<proteinExistence type="predicted"/>
<organism evidence="2 3">
    <name type="scientific">Durusdinium trenchii</name>
    <dbReference type="NCBI Taxonomy" id="1381693"/>
    <lineage>
        <taxon>Eukaryota</taxon>
        <taxon>Sar</taxon>
        <taxon>Alveolata</taxon>
        <taxon>Dinophyceae</taxon>
        <taxon>Suessiales</taxon>
        <taxon>Symbiodiniaceae</taxon>
        <taxon>Durusdinium</taxon>
    </lineage>
</organism>
<keyword evidence="3" id="KW-1185">Reference proteome</keyword>
<protein>
    <submittedName>
        <fullName evidence="2">Uncharacterized protein</fullName>
    </submittedName>
</protein>
<gene>
    <name evidence="2" type="ORF">CCMP2556_LOCUS2047</name>
</gene>
<evidence type="ECO:0000256" key="1">
    <source>
        <dbReference type="SAM" id="MobiDB-lite"/>
    </source>
</evidence>
<name>A0ABP0HM23_9DINO</name>
<dbReference type="EMBL" id="CAXAMN010000743">
    <property type="protein sequence ID" value="CAK8990414.1"/>
    <property type="molecule type" value="Genomic_DNA"/>
</dbReference>
<evidence type="ECO:0000313" key="2">
    <source>
        <dbReference type="EMBL" id="CAK8990414.1"/>
    </source>
</evidence>
<feature type="non-terminal residue" evidence="2">
    <location>
        <position position="1"/>
    </location>
</feature>
<reference evidence="2 3" key="1">
    <citation type="submission" date="2024-02" db="EMBL/GenBank/DDBJ databases">
        <authorList>
            <person name="Chen Y."/>
            <person name="Shah S."/>
            <person name="Dougan E. K."/>
            <person name="Thang M."/>
            <person name="Chan C."/>
        </authorList>
    </citation>
    <scope>NUCLEOTIDE SEQUENCE [LARGE SCALE GENOMIC DNA]</scope>
</reference>
<evidence type="ECO:0000313" key="3">
    <source>
        <dbReference type="Proteomes" id="UP001642484"/>
    </source>
</evidence>
<sequence length="75" mass="7904">DLGDVMDISSDEEAPNTAPPQPVNFTVDMIVQALQDVQKLTTLLPNDPVDAKPAELADAEPAAKLASSLSTKTQD</sequence>
<feature type="compositionally biased region" description="Acidic residues" evidence="1">
    <location>
        <begin position="1"/>
        <end position="14"/>
    </location>
</feature>
<dbReference type="Proteomes" id="UP001642484">
    <property type="component" value="Unassembled WGS sequence"/>
</dbReference>
<comment type="caution">
    <text evidence="2">The sequence shown here is derived from an EMBL/GenBank/DDBJ whole genome shotgun (WGS) entry which is preliminary data.</text>
</comment>
<feature type="region of interest" description="Disordered" evidence="1">
    <location>
        <begin position="46"/>
        <end position="75"/>
    </location>
</feature>
<accession>A0ABP0HM23</accession>